<reference evidence="7" key="1">
    <citation type="journal article" date="2014" name="Front. Microbiol.">
        <title>High frequency of phylogenetically diverse reductive dehalogenase-homologous genes in deep subseafloor sedimentary metagenomes.</title>
        <authorList>
            <person name="Kawai M."/>
            <person name="Futagami T."/>
            <person name="Toyoda A."/>
            <person name="Takaki Y."/>
            <person name="Nishi S."/>
            <person name="Hori S."/>
            <person name="Arai W."/>
            <person name="Tsubouchi T."/>
            <person name="Morono Y."/>
            <person name="Uchiyama I."/>
            <person name="Ito T."/>
            <person name="Fujiyama A."/>
            <person name="Inagaki F."/>
            <person name="Takami H."/>
        </authorList>
    </citation>
    <scope>NUCLEOTIDE SEQUENCE</scope>
    <source>
        <strain evidence="7">Expedition CK06-06</strain>
    </source>
</reference>
<proteinExistence type="predicted"/>
<evidence type="ECO:0000256" key="5">
    <source>
        <dbReference type="ARBA" id="ARBA00023211"/>
    </source>
</evidence>
<accession>X1M5W2</accession>
<comment type="caution">
    <text evidence="7">The sequence shown here is derived from an EMBL/GenBank/DDBJ whole genome shotgun (WGS) entry which is preliminary data.</text>
</comment>
<dbReference type="UniPathway" id="UPA00275"/>
<dbReference type="PANTHER" id="PTHR21327:SF46">
    <property type="entry name" value="3,4-DIHYDROXY-2-BUTANONE 4-PHOSPHATE SYNTHASE"/>
    <property type="match status" value="1"/>
</dbReference>
<keyword evidence="3" id="KW-0479">Metal-binding</keyword>
<gene>
    <name evidence="7" type="ORF">S06H3_02511</name>
</gene>
<evidence type="ECO:0000256" key="4">
    <source>
        <dbReference type="ARBA" id="ARBA00022842"/>
    </source>
</evidence>
<dbReference type="InterPro" id="IPR017945">
    <property type="entry name" value="DHBP_synth_RibB-like_a/b_dom"/>
</dbReference>
<evidence type="ECO:0000256" key="6">
    <source>
        <dbReference type="ARBA" id="ARBA00023239"/>
    </source>
</evidence>
<keyword evidence="5" id="KW-0464">Manganese</keyword>
<dbReference type="GO" id="GO:0046872">
    <property type="term" value="F:metal ion binding"/>
    <property type="evidence" value="ECO:0007669"/>
    <property type="project" value="UniProtKB-KW"/>
</dbReference>
<dbReference type="PANTHER" id="PTHR21327">
    <property type="entry name" value="GTP CYCLOHYDROLASE II-RELATED"/>
    <property type="match status" value="1"/>
</dbReference>
<dbReference type="InterPro" id="IPR000422">
    <property type="entry name" value="DHBP_synthase_RibB"/>
</dbReference>
<evidence type="ECO:0000256" key="2">
    <source>
        <dbReference type="ARBA" id="ARBA00022619"/>
    </source>
</evidence>
<dbReference type="GO" id="GO:0009231">
    <property type="term" value="P:riboflavin biosynthetic process"/>
    <property type="evidence" value="ECO:0007669"/>
    <property type="project" value="UniProtKB-UniPathway"/>
</dbReference>
<dbReference type="GO" id="GO:0005829">
    <property type="term" value="C:cytosol"/>
    <property type="evidence" value="ECO:0007669"/>
    <property type="project" value="TreeGrafter"/>
</dbReference>
<dbReference type="SUPFAM" id="SSF55821">
    <property type="entry name" value="YrdC/RibB"/>
    <property type="match status" value="1"/>
</dbReference>
<dbReference type="Gene3D" id="3.90.870.10">
    <property type="entry name" value="DHBP synthase"/>
    <property type="match status" value="1"/>
</dbReference>
<dbReference type="AlphaFoldDB" id="X1M5W2"/>
<name>X1M5W2_9ZZZZ</name>
<comment type="pathway">
    <text evidence="1">Cofactor biosynthesis; riboflavin biosynthesis.</text>
</comment>
<keyword evidence="2" id="KW-0686">Riboflavin biosynthesis</keyword>
<dbReference type="GO" id="GO:0008686">
    <property type="term" value="F:3,4-dihydroxy-2-butanone-4-phosphate synthase activity"/>
    <property type="evidence" value="ECO:0007669"/>
    <property type="project" value="InterPro"/>
</dbReference>
<keyword evidence="4" id="KW-0460">Magnesium</keyword>
<keyword evidence="6" id="KW-0456">Lyase</keyword>
<sequence>FGRNFRSPGHVPLLRAADSLLAERRGHTEFVVALAELAGITPVVAICEMLDAETGKALSLKAANEYANENGLLCLKGEDIVQAQRGR</sequence>
<dbReference type="EMBL" id="BARV01000745">
    <property type="protein sequence ID" value="GAI01769.1"/>
    <property type="molecule type" value="Genomic_DNA"/>
</dbReference>
<evidence type="ECO:0000256" key="3">
    <source>
        <dbReference type="ARBA" id="ARBA00022723"/>
    </source>
</evidence>
<dbReference type="Pfam" id="PF00926">
    <property type="entry name" value="DHBP_synthase"/>
    <property type="match status" value="1"/>
</dbReference>
<protein>
    <recommendedName>
        <fullName evidence="8">3,4-dihydroxy-2-butanone-4-phosphate synthase</fullName>
    </recommendedName>
</protein>
<evidence type="ECO:0008006" key="8">
    <source>
        <dbReference type="Google" id="ProtNLM"/>
    </source>
</evidence>
<organism evidence="7">
    <name type="scientific">marine sediment metagenome</name>
    <dbReference type="NCBI Taxonomy" id="412755"/>
    <lineage>
        <taxon>unclassified sequences</taxon>
        <taxon>metagenomes</taxon>
        <taxon>ecological metagenomes</taxon>
    </lineage>
</organism>
<evidence type="ECO:0000256" key="1">
    <source>
        <dbReference type="ARBA" id="ARBA00005104"/>
    </source>
</evidence>
<evidence type="ECO:0000313" key="7">
    <source>
        <dbReference type="EMBL" id="GAI01769.1"/>
    </source>
</evidence>
<feature type="non-terminal residue" evidence="7">
    <location>
        <position position="1"/>
    </location>
</feature>